<protein>
    <submittedName>
        <fullName evidence="1">Uncharacterized protein</fullName>
    </submittedName>
</protein>
<dbReference type="EMBL" id="RKLV01000003">
    <property type="protein sequence ID" value="MCX2818412.1"/>
    <property type="molecule type" value="Genomic_DNA"/>
</dbReference>
<evidence type="ECO:0000313" key="1">
    <source>
        <dbReference type="EMBL" id="MCX2818412.1"/>
    </source>
</evidence>
<dbReference type="Proteomes" id="UP001149411">
    <property type="component" value="Unassembled WGS sequence"/>
</dbReference>
<keyword evidence="2" id="KW-1185">Reference proteome</keyword>
<accession>A0A9Q4C1X8</accession>
<comment type="caution">
    <text evidence="1">The sequence shown here is derived from an EMBL/GenBank/DDBJ whole genome shotgun (WGS) entry which is preliminary data.</text>
</comment>
<sequence length="147" mass="16167">MTPVEGNVLVVASDRRVVSEFETTLRPIYNVWSATSGKQALDIVDNEVDLVAVSEKTADIPGKEVVRAVKERGIRCKAVSLGHDTDPVFDGYVSTPVTPKAVFETVEEMNEARGSEPGDQKPVTEDYENWETEFEIDADDLNSAFST</sequence>
<organism evidence="1 2">
    <name type="scientific">Halorutilus salinus</name>
    <dbReference type="NCBI Taxonomy" id="2487751"/>
    <lineage>
        <taxon>Archaea</taxon>
        <taxon>Methanobacteriati</taxon>
        <taxon>Methanobacteriota</taxon>
        <taxon>Stenosarchaea group</taxon>
        <taxon>Halobacteria</taxon>
        <taxon>Halorutilales</taxon>
        <taxon>Halorutilaceae</taxon>
        <taxon>Halorutilus</taxon>
    </lineage>
</organism>
<proteinExistence type="predicted"/>
<dbReference type="Gene3D" id="3.40.50.2300">
    <property type="match status" value="1"/>
</dbReference>
<dbReference type="SUPFAM" id="SSF52172">
    <property type="entry name" value="CheY-like"/>
    <property type="match status" value="1"/>
</dbReference>
<name>A0A9Q4C1X8_9EURY</name>
<reference evidence="1" key="1">
    <citation type="submission" date="2022-09" db="EMBL/GenBank/DDBJ databases">
        <title>Haloadaptaus new haloarchaeum isolated from saline soil.</title>
        <authorList>
            <person name="Duran-Viseras A."/>
            <person name="Sanchez-Porro C."/>
            <person name="Ventosa A."/>
        </authorList>
    </citation>
    <scope>NUCLEOTIDE SEQUENCE</scope>
    <source>
        <strain evidence="1">F3-133</strain>
    </source>
</reference>
<dbReference type="InterPro" id="IPR011006">
    <property type="entry name" value="CheY-like_superfamily"/>
</dbReference>
<dbReference type="AlphaFoldDB" id="A0A9Q4C1X8"/>
<dbReference type="RefSeq" id="WP_266086243.1">
    <property type="nucleotide sequence ID" value="NZ_RKLV01000003.1"/>
</dbReference>
<evidence type="ECO:0000313" key="2">
    <source>
        <dbReference type="Proteomes" id="UP001149411"/>
    </source>
</evidence>
<gene>
    <name evidence="1" type="ORF">EGH25_03475</name>
</gene>